<protein>
    <submittedName>
        <fullName evidence="5">HxlR family transcriptional regulator</fullName>
    </submittedName>
</protein>
<dbReference type="RefSeq" id="WP_068850407.1">
    <property type="nucleotide sequence ID" value="NZ_LYDR01000144.1"/>
</dbReference>
<accession>A0A1C3E796</accession>
<sequence>MGKVHEPLCILDENCPLRQMFDLVGDRWTSSVLFVIGEDVKRYSDLQRQIPGVSKKMLTQTLRRLEQAGLVSRKVYPVVPPRTEYRLTAMGKSILQPVTALADWAVKHQSELKVMRKKHDAKE</sequence>
<feature type="domain" description="HTH hxlR-type" evidence="4">
    <location>
        <begin position="15"/>
        <end position="113"/>
    </location>
</feature>
<dbReference type="PANTHER" id="PTHR33204:SF39">
    <property type="entry name" value="TRANSCRIPTIONAL REGULATORY PROTEIN"/>
    <property type="match status" value="1"/>
</dbReference>
<evidence type="ECO:0000259" key="4">
    <source>
        <dbReference type="PROSITE" id="PS51118"/>
    </source>
</evidence>
<proteinExistence type="predicted"/>
<dbReference type="AlphaFoldDB" id="A0A1C3E796"/>
<keyword evidence="6" id="KW-1185">Reference proteome</keyword>
<keyword evidence="1" id="KW-0805">Transcription regulation</keyword>
<dbReference type="Pfam" id="PF01638">
    <property type="entry name" value="HxlR"/>
    <property type="match status" value="1"/>
</dbReference>
<dbReference type="PROSITE" id="PS51118">
    <property type="entry name" value="HTH_HXLR"/>
    <property type="match status" value="1"/>
</dbReference>
<reference evidence="5 6" key="1">
    <citation type="submission" date="2016-05" db="EMBL/GenBank/DDBJ databases">
        <title>Genomic and physiological characterization of Planctopirus sp. isolated from fresh water lake.</title>
        <authorList>
            <person name="Subhash Y."/>
            <person name="Ramana C."/>
        </authorList>
    </citation>
    <scope>NUCLEOTIDE SEQUENCE [LARGE SCALE GENOMIC DNA]</scope>
    <source>
        <strain evidence="5 6">JC280</strain>
    </source>
</reference>
<dbReference type="SUPFAM" id="SSF46785">
    <property type="entry name" value="Winged helix' DNA-binding domain"/>
    <property type="match status" value="1"/>
</dbReference>
<keyword evidence="3" id="KW-0804">Transcription</keyword>
<dbReference type="Proteomes" id="UP000094828">
    <property type="component" value="Unassembled WGS sequence"/>
</dbReference>
<dbReference type="Gene3D" id="1.10.10.10">
    <property type="entry name" value="Winged helix-like DNA-binding domain superfamily/Winged helix DNA-binding domain"/>
    <property type="match status" value="1"/>
</dbReference>
<dbReference type="InterPro" id="IPR036388">
    <property type="entry name" value="WH-like_DNA-bd_sf"/>
</dbReference>
<dbReference type="GO" id="GO:0003677">
    <property type="term" value="F:DNA binding"/>
    <property type="evidence" value="ECO:0007669"/>
    <property type="project" value="UniProtKB-KW"/>
</dbReference>
<gene>
    <name evidence="5" type="ORF">A6X21_09930</name>
</gene>
<comment type="caution">
    <text evidence="5">The sequence shown here is derived from an EMBL/GenBank/DDBJ whole genome shotgun (WGS) entry which is preliminary data.</text>
</comment>
<organism evidence="5 6">
    <name type="scientific">Planctopirus hydrillae</name>
    <dbReference type="NCBI Taxonomy" id="1841610"/>
    <lineage>
        <taxon>Bacteria</taxon>
        <taxon>Pseudomonadati</taxon>
        <taxon>Planctomycetota</taxon>
        <taxon>Planctomycetia</taxon>
        <taxon>Planctomycetales</taxon>
        <taxon>Planctomycetaceae</taxon>
        <taxon>Planctopirus</taxon>
    </lineage>
</organism>
<dbReference type="InterPro" id="IPR036390">
    <property type="entry name" value="WH_DNA-bd_sf"/>
</dbReference>
<evidence type="ECO:0000256" key="2">
    <source>
        <dbReference type="ARBA" id="ARBA00023125"/>
    </source>
</evidence>
<dbReference type="InterPro" id="IPR002577">
    <property type="entry name" value="HTH_HxlR"/>
</dbReference>
<dbReference type="STRING" id="1841610.A6X21_09930"/>
<keyword evidence="2" id="KW-0238">DNA-binding</keyword>
<dbReference type="PANTHER" id="PTHR33204">
    <property type="entry name" value="TRANSCRIPTIONAL REGULATOR, MARR FAMILY"/>
    <property type="match status" value="1"/>
</dbReference>
<name>A0A1C3E796_9PLAN</name>
<evidence type="ECO:0000256" key="3">
    <source>
        <dbReference type="ARBA" id="ARBA00023163"/>
    </source>
</evidence>
<dbReference type="EMBL" id="LYDR01000144">
    <property type="protein sequence ID" value="ODA29120.1"/>
    <property type="molecule type" value="Genomic_DNA"/>
</dbReference>
<evidence type="ECO:0000313" key="6">
    <source>
        <dbReference type="Proteomes" id="UP000094828"/>
    </source>
</evidence>
<evidence type="ECO:0000256" key="1">
    <source>
        <dbReference type="ARBA" id="ARBA00023015"/>
    </source>
</evidence>
<evidence type="ECO:0000313" key="5">
    <source>
        <dbReference type="EMBL" id="ODA29120.1"/>
    </source>
</evidence>
<dbReference type="OrthoDB" id="9791143at2"/>